<keyword evidence="1" id="KW-0812">Transmembrane</keyword>
<evidence type="ECO:0000313" key="2">
    <source>
        <dbReference type="EMBL" id="GMH30453.1"/>
    </source>
</evidence>
<dbReference type="Proteomes" id="UP001279734">
    <property type="component" value="Unassembled WGS sequence"/>
</dbReference>
<name>A0AAD3TIB9_NEPGR</name>
<keyword evidence="1" id="KW-1133">Transmembrane helix</keyword>
<evidence type="ECO:0000313" key="3">
    <source>
        <dbReference type="Proteomes" id="UP001279734"/>
    </source>
</evidence>
<sequence length="78" mass="8746">MLTIWWISRLRRCRYAGCGEAERLKMLNLYASLASIFVEASICGLVFGLWEAAPFFVALLSYRGGLDVYSVGFLGRSC</sequence>
<organism evidence="2 3">
    <name type="scientific">Nepenthes gracilis</name>
    <name type="common">Slender pitcher plant</name>
    <dbReference type="NCBI Taxonomy" id="150966"/>
    <lineage>
        <taxon>Eukaryota</taxon>
        <taxon>Viridiplantae</taxon>
        <taxon>Streptophyta</taxon>
        <taxon>Embryophyta</taxon>
        <taxon>Tracheophyta</taxon>
        <taxon>Spermatophyta</taxon>
        <taxon>Magnoliopsida</taxon>
        <taxon>eudicotyledons</taxon>
        <taxon>Gunneridae</taxon>
        <taxon>Pentapetalae</taxon>
        <taxon>Caryophyllales</taxon>
        <taxon>Nepenthaceae</taxon>
        <taxon>Nepenthes</taxon>
    </lineage>
</organism>
<dbReference type="EMBL" id="BSYO01000038">
    <property type="protein sequence ID" value="GMH30453.1"/>
    <property type="molecule type" value="Genomic_DNA"/>
</dbReference>
<reference evidence="2" key="1">
    <citation type="submission" date="2023-05" db="EMBL/GenBank/DDBJ databases">
        <title>Nepenthes gracilis genome sequencing.</title>
        <authorList>
            <person name="Fukushima K."/>
        </authorList>
    </citation>
    <scope>NUCLEOTIDE SEQUENCE</scope>
    <source>
        <strain evidence="2">SING2019-196</strain>
    </source>
</reference>
<keyword evidence="1" id="KW-0472">Membrane</keyword>
<gene>
    <name evidence="2" type="ORF">Nepgr_032296</name>
</gene>
<comment type="caution">
    <text evidence="2">The sequence shown here is derived from an EMBL/GenBank/DDBJ whole genome shotgun (WGS) entry which is preliminary data.</text>
</comment>
<accession>A0AAD3TIB9</accession>
<dbReference type="AlphaFoldDB" id="A0AAD3TIB9"/>
<proteinExistence type="predicted"/>
<evidence type="ECO:0000256" key="1">
    <source>
        <dbReference type="SAM" id="Phobius"/>
    </source>
</evidence>
<protein>
    <submittedName>
        <fullName evidence="2">Uncharacterized protein</fullName>
    </submittedName>
</protein>
<feature type="transmembrane region" description="Helical" evidence="1">
    <location>
        <begin position="29"/>
        <end position="50"/>
    </location>
</feature>
<keyword evidence="3" id="KW-1185">Reference proteome</keyword>